<comment type="caution">
    <text evidence="1">The sequence shown here is derived from an EMBL/GenBank/DDBJ whole genome shotgun (WGS) entry which is preliminary data.</text>
</comment>
<reference evidence="1" key="1">
    <citation type="journal article" date="2015" name="Nature">
        <title>Complex archaea that bridge the gap between prokaryotes and eukaryotes.</title>
        <authorList>
            <person name="Spang A."/>
            <person name="Saw J.H."/>
            <person name="Jorgensen S.L."/>
            <person name="Zaremba-Niedzwiedzka K."/>
            <person name="Martijn J."/>
            <person name="Lind A.E."/>
            <person name="van Eijk R."/>
            <person name="Schleper C."/>
            <person name="Guy L."/>
            <person name="Ettema T.J."/>
        </authorList>
    </citation>
    <scope>NUCLEOTIDE SEQUENCE</scope>
</reference>
<protein>
    <submittedName>
        <fullName evidence="1">Uncharacterized protein</fullName>
    </submittedName>
</protein>
<evidence type="ECO:0000313" key="1">
    <source>
        <dbReference type="EMBL" id="KKK72917.1"/>
    </source>
</evidence>
<organism evidence="1">
    <name type="scientific">marine sediment metagenome</name>
    <dbReference type="NCBI Taxonomy" id="412755"/>
    <lineage>
        <taxon>unclassified sequences</taxon>
        <taxon>metagenomes</taxon>
        <taxon>ecological metagenomes</taxon>
    </lineage>
</organism>
<gene>
    <name evidence="1" type="ORF">LCGC14_2899080</name>
</gene>
<dbReference type="EMBL" id="LAZR01057017">
    <property type="protein sequence ID" value="KKK72917.1"/>
    <property type="molecule type" value="Genomic_DNA"/>
</dbReference>
<sequence>MNLNKYHEKNYVLSQEDVVGLIESYEVLEQHINTILSKVREIDKDAPYDCSESKIGIYSEHIEFEWTSEEGCRGCYDDVYHSYELPIRYLWEDIDKIVKDIAHERKVEEEYQAEMKLHAKIQRKIEKNDKRYADFLKMKEEYEGESK</sequence>
<name>A0A0F8XV15_9ZZZZ</name>
<dbReference type="AlphaFoldDB" id="A0A0F8XV15"/>
<proteinExistence type="predicted"/>
<accession>A0A0F8XV15</accession>